<feature type="chain" id="PRO_5047295171" evidence="1">
    <location>
        <begin position="23"/>
        <end position="375"/>
    </location>
</feature>
<organism evidence="2 3">
    <name type="scientific">Paralabilibaculum antarcticum</name>
    <dbReference type="NCBI Taxonomy" id="2912572"/>
    <lineage>
        <taxon>Bacteria</taxon>
        <taxon>Pseudomonadati</taxon>
        <taxon>Bacteroidota</taxon>
        <taxon>Bacteroidia</taxon>
        <taxon>Marinilabiliales</taxon>
        <taxon>Marinifilaceae</taxon>
        <taxon>Paralabilibaculum</taxon>
    </lineage>
</organism>
<proteinExistence type="predicted"/>
<evidence type="ECO:0000256" key="1">
    <source>
        <dbReference type="SAM" id="SignalP"/>
    </source>
</evidence>
<dbReference type="EMBL" id="JAKJSC010000003">
    <property type="protein sequence ID" value="MDE5419225.1"/>
    <property type="molecule type" value="Genomic_DNA"/>
</dbReference>
<protein>
    <submittedName>
        <fullName evidence="2">Glutaminyl-peptide cyclotransferase</fullName>
    </submittedName>
</protein>
<dbReference type="Gene3D" id="2.60.40.10">
    <property type="entry name" value="Immunoglobulins"/>
    <property type="match status" value="1"/>
</dbReference>
<reference evidence="2 3" key="1">
    <citation type="submission" date="2022-01" db="EMBL/GenBank/DDBJ databases">
        <title>Labilibaculum sp. nov, a marine bacterium isolated from Antarctica.</title>
        <authorList>
            <person name="Dai W."/>
        </authorList>
    </citation>
    <scope>NUCLEOTIDE SEQUENCE [LARGE SCALE GENOMIC DNA]</scope>
    <source>
        <strain evidence="2 3">DW002</strain>
    </source>
</reference>
<accession>A0ABT5VUZ4</accession>
<gene>
    <name evidence="2" type="ORF">L3049_14590</name>
</gene>
<dbReference type="PROSITE" id="PS51257">
    <property type="entry name" value="PROKAR_LIPOPROTEIN"/>
    <property type="match status" value="1"/>
</dbReference>
<dbReference type="InterPro" id="IPR013783">
    <property type="entry name" value="Ig-like_fold"/>
</dbReference>
<dbReference type="InterPro" id="IPR007788">
    <property type="entry name" value="QCT"/>
</dbReference>
<dbReference type="InterPro" id="IPR011044">
    <property type="entry name" value="Quino_amine_DH_bsu"/>
</dbReference>
<dbReference type="Proteomes" id="UP001528920">
    <property type="component" value="Unassembled WGS sequence"/>
</dbReference>
<name>A0ABT5VUZ4_9BACT</name>
<dbReference type="Pfam" id="PF05096">
    <property type="entry name" value="Glu_cyclase_2"/>
    <property type="match status" value="1"/>
</dbReference>
<dbReference type="InterPro" id="IPR015943">
    <property type="entry name" value="WD40/YVTN_repeat-like_dom_sf"/>
</dbReference>
<feature type="signal peptide" evidence="1">
    <location>
        <begin position="1"/>
        <end position="22"/>
    </location>
</feature>
<keyword evidence="1" id="KW-0732">Signal</keyword>
<dbReference type="Pfam" id="PF17957">
    <property type="entry name" value="Big_7"/>
    <property type="match status" value="1"/>
</dbReference>
<sequence length="375" mass="42598">MKISSFLTLVLVFILSSCNGNSVNRDNGKANSSAQVVEKTIEFVNSLRIKSPHRGDVFSYGKQIEIVINPKKKKIEIDSIQIFGDGELVGSLKQKPWVAKWTPMKAKMGRHNLKILAYQEDGKVGLVNTYINIKSDKAPVEYSFEIVKSYPHDKRAYTQGLFFHDGYLYEGTGQQGESSLRKVKLENGEALSLLNLEQEYFGEGITYYQGKIIQLTWNSGKAFVMDAETFEKTDTFYPQTNKRECWGITTMKDELVITDGSNALYFFDPNSYERKRVVEVYDNVGKVDSLNELEYINGKIFANVWLTDRIVIINPATGQVEGSLNLGSIMTMSDKRKLRDGDDVLNGIAYDSANDRIFVTGKRWPKMFEIKLKEN</sequence>
<dbReference type="SUPFAM" id="SSF50969">
    <property type="entry name" value="YVTN repeat-like/Quinoprotein amine dehydrogenase"/>
    <property type="match status" value="1"/>
</dbReference>
<dbReference type="Gene3D" id="2.130.10.10">
    <property type="entry name" value="YVTN repeat-like/Quinoprotein amine dehydrogenase"/>
    <property type="match status" value="1"/>
</dbReference>
<comment type="caution">
    <text evidence="2">The sequence shown here is derived from an EMBL/GenBank/DDBJ whole genome shotgun (WGS) entry which is preliminary data.</text>
</comment>
<evidence type="ECO:0000313" key="3">
    <source>
        <dbReference type="Proteomes" id="UP001528920"/>
    </source>
</evidence>
<dbReference type="PANTHER" id="PTHR31270">
    <property type="entry name" value="GLUTAMINYL-PEPTIDE CYCLOTRANSFERASE"/>
    <property type="match status" value="1"/>
</dbReference>
<keyword evidence="3" id="KW-1185">Reference proteome</keyword>
<evidence type="ECO:0000313" key="2">
    <source>
        <dbReference type="EMBL" id="MDE5419225.1"/>
    </source>
</evidence>
<dbReference type="PANTHER" id="PTHR31270:SF1">
    <property type="entry name" value="GLUTAMINYL-PEPTIDE CYCLOTRANSFERASE"/>
    <property type="match status" value="1"/>
</dbReference>
<dbReference type="RefSeq" id="WP_275110555.1">
    <property type="nucleotide sequence ID" value="NZ_JAKJSC010000003.1"/>
</dbReference>